<dbReference type="PANTHER" id="PTHR11575">
    <property type="entry name" value="5'-NUCLEOTIDASE-RELATED"/>
    <property type="match status" value="1"/>
</dbReference>
<dbReference type="Proteomes" id="UP000019442">
    <property type="component" value="Chromosome"/>
</dbReference>
<dbReference type="KEGG" id="hhc:M911_13405"/>
<feature type="signal peptide" evidence="1">
    <location>
        <begin position="1"/>
        <end position="20"/>
    </location>
</feature>
<dbReference type="InterPro" id="IPR008334">
    <property type="entry name" value="5'-Nucleotdase_C"/>
</dbReference>
<reference evidence="3 4" key="1">
    <citation type="journal article" date="2014" name="J Genomics">
        <title>Draft Genome Sequence of the Extremely Halophilic Phototrophic Purple Sulfur Bacterium Halorhodospira halochloris.</title>
        <authorList>
            <person name="Singh K.S."/>
            <person name="Kirksey J."/>
            <person name="Hoff W.D."/>
            <person name="Deole R."/>
        </authorList>
    </citation>
    <scope>NUCLEOTIDE SEQUENCE [LARGE SCALE GENOMIC DNA]</scope>
    <source>
        <strain evidence="3 4">A</strain>
    </source>
</reference>
<keyword evidence="1" id="KW-0732">Signal</keyword>
<proteinExistence type="inferred from homology"/>
<keyword evidence="1" id="KW-0547">Nucleotide-binding</keyword>
<organism evidence="3 4">
    <name type="scientific">Ectothiorhodospira haloalkaliphila</name>
    <dbReference type="NCBI Taxonomy" id="421628"/>
    <lineage>
        <taxon>Bacteria</taxon>
        <taxon>Pseudomonadati</taxon>
        <taxon>Pseudomonadota</taxon>
        <taxon>Gammaproteobacteria</taxon>
        <taxon>Chromatiales</taxon>
        <taxon>Ectothiorhodospiraceae</taxon>
        <taxon>Ectothiorhodospira</taxon>
    </lineage>
</organism>
<dbReference type="GO" id="GO:0030288">
    <property type="term" value="C:outer membrane-bounded periplasmic space"/>
    <property type="evidence" value="ECO:0007669"/>
    <property type="project" value="TreeGrafter"/>
</dbReference>
<feature type="chain" id="PRO_5005151434" evidence="1">
    <location>
        <begin position="21"/>
        <end position="677"/>
    </location>
</feature>
<dbReference type="RefSeq" id="WP_025282498.1">
    <property type="nucleotide sequence ID" value="NZ_CP007268.1"/>
</dbReference>
<dbReference type="PANTHER" id="PTHR11575:SF24">
    <property type="entry name" value="5'-NUCLEOTIDASE"/>
    <property type="match status" value="1"/>
</dbReference>
<dbReference type="InterPro" id="IPR006179">
    <property type="entry name" value="5_nucleotidase/apyrase"/>
</dbReference>
<dbReference type="Gene3D" id="3.90.780.10">
    <property type="entry name" value="5'-Nucleotidase, C-terminal domain"/>
    <property type="match status" value="1"/>
</dbReference>
<gene>
    <name evidence="3" type="ORF">M911_13405</name>
</gene>
<keyword evidence="4" id="KW-1185">Reference proteome</keyword>
<dbReference type="OrthoDB" id="9803927at2"/>
<dbReference type="SUPFAM" id="SSF55816">
    <property type="entry name" value="5'-nucleotidase (syn. UDP-sugar hydrolase), C-terminal domain"/>
    <property type="match status" value="1"/>
</dbReference>
<dbReference type="GO" id="GO:0009166">
    <property type="term" value="P:nucleotide catabolic process"/>
    <property type="evidence" value="ECO:0007669"/>
    <property type="project" value="InterPro"/>
</dbReference>
<comment type="similarity">
    <text evidence="1">Belongs to the 5'-nucleotidase family.</text>
</comment>
<feature type="domain" description="5'-Nucleotidase C-terminal" evidence="2">
    <location>
        <begin position="399"/>
        <end position="590"/>
    </location>
</feature>
<evidence type="ECO:0000259" key="2">
    <source>
        <dbReference type="Pfam" id="PF02872"/>
    </source>
</evidence>
<dbReference type="HOGENOM" id="CLU_005854_3_1_6"/>
<dbReference type="PATRIC" id="fig|1354791.3.peg.3169"/>
<keyword evidence="1" id="KW-0378">Hydrolase</keyword>
<dbReference type="AlphaFoldDB" id="W8KLE0"/>
<evidence type="ECO:0000256" key="1">
    <source>
        <dbReference type="RuleBase" id="RU362119"/>
    </source>
</evidence>
<dbReference type="GO" id="GO:0008768">
    <property type="term" value="F:UDP-sugar diphosphatase activity"/>
    <property type="evidence" value="ECO:0007669"/>
    <property type="project" value="TreeGrafter"/>
</dbReference>
<dbReference type="EMBL" id="CP007268">
    <property type="protein sequence ID" value="AHK79983.1"/>
    <property type="molecule type" value="Genomic_DNA"/>
</dbReference>
<dbReference type="GO" id="GO:0000166">
    <property type="term" value="F:nucleotide binding"/>
    <property type="evidence" value="ECO:0007669"/>
    <property type="project" value="UniProtKB-KW"/>
</dbReference>
<dbReference type="PROSITE" id="PS51257">
    <property type="entry name" value="PROKAR_LIPOPROTEIN"/>
    <property type="match status" value="1"/>
</dbReference>
<dbReference type="InterPro" id="IPR036907">
    <property type="entry name" value="5'-Nucleotdase_C_sf"/>
</dbReference>
<dbReference type="InterPro" id="IPR029052">
    <property type="entry name" value="Metallo-depent_PP-like"/>
</dbReference>
<reference evidence="4" key="2">
    <citation type="submission" date="2014-02" db="EMBL/GenBank/DDBJ databases">
        <title>Draft Genome Sequence of extremely halophilic bacteria Halorhodospira halochloris.</title>
        <authorList>
            <person name="Singh K.S."/>
        </authorList>
    </citation>
    <scope>NUCLEOTIDE SEQUENCE [LARGE SCALE GENOMIC DNA]</scope>
    <source>
        <strain evidence="4">A</strain>
    </source>
</reference>
<evidence type="ECO:0000313" key="3">
    <source>
        <dbReference type="EMBL" id="AHK79983.1"/>
    </source>
</evidence>
<dbReference type="Pfam" id="PF02872">
    <property type="entry name" value="5_nucleotid_C"/>
    <property type="match status" value="1"/>
</dbReference>
<dbReference type="SUPFAM" id="SSF56300">
    <property type="entry name" value="Metallo-dependent phosphatases"/>
    <property type="match status" value="1"/>
</dbReference>
<dbReference type="GO" id="GO:0008253">
    <property type="term" value="F:5'-nucleotidase activity"/>
    <property type="evidence" value="ECO:0007669"/>
    <property type="project" value="TreeGrafter"/>
</dbReference>
<protein>
    <submittedName>
        <fullName evidence="3">5'-nucleotidase</fullName>
    </submittedName>
</protein>
<sequence length="677" mass="71466">MQAKAFQAGGAAILALALLAGCDSDSTSTSDETFQLQLLHFADVDGGGTAAMFNVDEFSALVDHFRSQDPERTILLSSGDNYIPGPIFEASTDARMADVVGEPGQGRGEIVIQNRLGVQVTAVGNHDLDTGPAGFAGIISPDGDYPGAIWPYISVNIDFMADSNTAPLVQDPRQEASNLPPGSLARSVVITVDGERVGVVGAVTPTLPAITSVGNLTLSPADFVENEAGFDALAAVIQEEVDALTAEGVDKIILAAHMQRINVERNLATRLRDVDIIVAGGSNTLLADSNDLLREGDSKGGDYPEIYESASGEPVLLVNTDADYKYLGRLVVEFDSDGVILTDKLDPAENGAWAATPTMVEQLKAEPIPEVVEVAEVIRQILGELDGTAYGITEVFLEGRRAEVRSRETNLGNLTADANLWYAQQMDTNNPPLVSVKNGGGIRAPIGIVSVPPGEEDAVALLPPAANDFGKPEGGISQLDIQTSLAFNNGLALVDMTAAELRDLLEELVKGNFGHTAGLRVEFDRSFEARSDGDSNQGAVTDGQQVREMKVCLGDWNAGACSGGWETVVTNGVTQSTDRSYRVVALDFLAACAAPAGSEFARPNCGSGWPFNGLTEANFASLLEERFQNADPGGTDFSSTGGEQDALAEYLLEFHSDADDAYDVAPDVNERLIPVSN</sequence>
<accession>W8KLE0</accession>
<name>W8KLE0_9GAMM</name>
<dbReference type="PRINTS" id="PR01607">
    <property type="entry name" value="APYRASEFAMLY"/>
</dbReference>
<evidence type="ECO:0000313" key="4">
    <source>
        <dbReference type="Proteomes" id="UP000019442"/>
    </source>
</evidence>
<dbReference type="Gene3D" id="3.60.21.10">
    <property type="match status" value="1"/>
</dbReference>